<comment type="subcellular location">
    <subcellularLocation>
        <location evidence="1">Endomembrane system</location>
        <topology evidence="1">Multi-pass membrane protein</topology>
    </subcellularLocation>
</comment>
<gene>
    <name evidence="7" type="ORF">B0T25DRAFT_525576</name>
</gene>
<evidence type="ECO:0000256" key="2">
    <source>
        <dbReference type="ARBA" id="ARBA00006109"/>
    </source>
</evidence>
<dbReference type="EMBL" id="JAUIQD010000001">
    <property type="protein sequence ID" value="KAK3362852.1"/>
    <property type="molecule type" value="Genomic_DNA"/>
</dbReference>
<reference evidence="7" key="1">
    <citation type="journal article" date="2023" name="Mol. Phylogenet. Evol.">
        <title>Genome-scale phylogeny and comparative genomics of the fungal order Sordariales.</title>
        <authorList>
            <person name="Hensen N."/>
            <person name="Bonometti L."/>
            <person name="Westerberg I."/>
            <person name="Brannstrom I.O."/>
            <person name="Guillou S."/>
            <person name="Cros-Aarteil S."/>
            <person name="Calhoun S."/>
            <person name="Haridas S."/>
            <person name="Kuo A."/>
            <person name="Mondo S."/>
            <person name="Pangilinan J."/>
            <person name="Riley R."/>
            <person name="LaButti K."/>
            <person name="Andreopoulos B."/>
            <person name="Lipzen A."/>
            <person name="Chen C."/>
            <person name="Yan M."/>
            <person name="Daum C."/>
            <person name="Ng V."/>
            <person name="Clum A."/>
            <person name="Steindorff A."/>
            <person name="Ohm R.A."/>
            <person name="Martin F."/>
            <person name="Silar P."/>
            <person name="Natvig D.O."/>
            <person name="Lalanne C."/>
            <person name="Gautier V."/>
            <person name="Ament-Velasquez S.L."/>
            <person name="Kruys A."/>
            <person name="Hutchinson M.I."/>
            <person name="Powell A.J."/>
            <person name="Barry K."/>
            <person name="Miller A.N."/>
            <person name="Grigoriev I.V."/>
            <person name="Debuchy R."/>
            <person name="Gladieux P."/>
            <person name="Hiltunen Thoren M."/>
            <person name="Johannesson H."/>
        </authorList>
    </citation>
    <scope>NUCLEOTIDE SEQUENCE</scope>
    <source>
        <strain evidence="7">CBS 955.72</strain>
    </source>
</reference>
<comment type="similarity">
    <text evidence="2">Belongs to the membrane magnesium transporter (TC 1.A.67) family.</text>
</comment>
<dbReference type="Proteomes" id="UP001275084">
    <property type="component" value="Unassembled WGS sequence"/>
</dbReference>
<dbReference type="PANTHER" id="PTHR28144">
    <property type="entry name" value="ER MEMBRANE PROTEIN COMPLEX SUBUNIT 5"/>
    <property type="match status" value="1"/>
</dbReference>
<dbReference type="GO" id="GO:0072546">
    <property type="term" value="C:EMC complex"/>
    <property type="evidence" value="ECO:0007669"/>
    <property type="project" value="TreeGrafter"/>
</dbReference>
<dbReference type="GO" id="GO:0034975">
    <property type="term" value="P:protein folding in endoplasmic reticulum"/>
    <property type="evidence" value="ECO:0007669"/>
    <property type="project" value="TreeGrafter"/>
</dbReference>
<dbReference type="InterPro" id="IPR053279">
    <property type="entry name" value="EMC_subunit"/>
</dbReference>
<keyword evidence="4 6" id="KW-1133">Transmembrane helix</keyword>
<keyword evidence="5 6" id="KW-0472">Membrane</keyword>
<dbReference type="Pfam" id="PF10270">
    <property type="entry name" value="MMgT"/>
    <property type="match status" value="1"/>
</dbReference>
<accession>A0AAJ0MJM8</accession>
<dbReference type="AlphaFoldDB" id="A0AAJ0MJM8"/>
<organism evidence="7 8">
    <name type="scientific">Lasiosphaeria hispida</name>
    <dbReference type="NCBI Taxonomy" id="260671"/>
    <lineage>
        <taxon>Eukaryota</taxon>
        <taxon>Fungi</taxon>
        <taxon>Dikarya</taxon>
        <taxon>Ascomycota</taxon>
        <taxon>Pezizomycotina</taxon>
        <taxon>Sordariomycetes</taxon>
        <taxon>Sordariomycetidae</taxon>
        <taxon>Sordariales</taxon>
        <taxon>Lasiosphaeriaceae</taxon>
        <taxon>Lasiosphaeria</taxon>
    </lineage>
</organism>
<reference evidence="7" key="2">
    <citation type="submission" date="2023-06" db="EMBL/GenBank/DDBJ databases">
        <authorList>
            <consortium name="Lawrence Berkeley National Laboratory"/>
            <person name="Haridas S."/>
            <person name="Hensen N."/>
            <person name="Bonometti L."/>
            <person name="Westerberg I."/>
            <person name="Brannstrom I.O."/>
            <person name="Guillou S."/>
            <person name="Cros-Aarteil S."/>
            <person name="Calhoun S."/>
            <person name="Kuo A."/>
            <person name="Mondo S."/>
            <person name="Pangilinan J."/>
            <person name="Riley R."/>
            <person name="Labutti K."/>
            <person name="Andreopoulos B."/>
            <person name="Lipzen A."/>
            <person name="Chen C."/>
            <person name="Yanf M."/>
            <person name="Daum C."/>
            <person name="Ng V."/>
            <person name="Clum A."/>
            <person name="Steindorff A."/>
            <person name="Ohm R."/>
            <person name="Martin F."/>
            <person name="Silar P."/>
            <person name="Natvig D."/>
            <person name="Lalanne C."/>
            <person name="Gautier V."/>
            <person name="Ament-Velasquez S.L."/>
            <person name="Kruys A."/>
            <person name="Hutchinson M.I."/>
            <person name="Powell A.J."/>
            <person name="Barry K."/>
            <person name="Miller A.N."/>
            <person name="Grigoriev I.V."/>
            <person name="Debuchy R."/>
            <person name="Gladieux P."/>
            <person name="Thoren M.H."/>
            <person name="Johannesson H."/>
        </authorList>
    </citation>
    <scope>NUCLEOTIDE SEQUENCE</scope>
    <source>
        <strain evidence="7">CBS 955.72</strain>
    </source>
</reference>
<keyword evidence="8" id="KW-1185">Reference proteome</keyword>
<proteinExistence type="inferred from homology"/>
<name>A0AAJ0MJM8_9PEZI</name>
<feature type="transmembrane region" description="Helical" evidence="6">
    <location>
        <begin position="46"/>
        <end position="70"/>
    </location>
</feature>
<evidence type="ECO:0000256" key="1">
    <source>
        <dbReference type="ARBA" id="ARBA00004127"/>
    </source>
</evidence>
<sequence>MTWISKSITVVGGVLLAHACYSAQEHSALQSFKATASTLTSSPPTAASLPIDIAIETIIALLVVIFGLVLGTRPMRPIQWHVWAGKLEREGEEGFLDSEGEVNRDYVGNPFRSLETRPGFIDIRKQRKEFAAWVKNGGGQVSQ</sequence>
<evidence type="ECO:0000313" key="7">
    <source>
        <dbReference type="EMBL" id="KAK3362852.1"/>
    </source>
</evidence>
<comment type="caution">
    <text evidence="7">The sequence shown here is derived from an EMBL/GenBank/DDBJ whole genome shotgun (WGS) entry which is preliminary data.</text>
</comment>
<evidence type="ECO:0000256" key="6">
    <source>
        <dbReference type="SAM" id="Phobius"/>
    </source>
</evidence>
<evidence type="ECO:0000256" key="5">
    <source>
        <dbReference type="ARBA" id="ARBA00023136"/>
    </source>
</evidence>
<dbReference type="PANTHER" id="PTHR28144:SF1">
    <property type="entry name" value="ER MEMBRANE PROTEIN COMPLEX SUBUNIT 5"/>
    <property type="match status" value="1"/>
</dbReference>
<keyword evidence="3 6" id="KW-0812">Transmembrane</keyword>
<protein>
    <submittedName>
        <fullName evidence="7">Magnesium transporter</fullName>
    </submittedName>
</protein>
<evidence type="ECO:0000256" key="3">
    <source>
        <dbReference type="ARBA" id="ARBA00022692"/>
    </source>
</evidence>
<dbReference type="InterPro" id="IPR018937">
    <property type="entry name" value="MMgT"/>
</dbReference>
<evidence type="ECO:0000313" key="8">
    <source>
        <dbReference type="Proteomes" id="UP001275084"/>
    </source>
</evidence>
<evidence type="ECO:0000256" key="4">
    <source>
        <dbReference type="ARBA" id="ARBA00022989"/>
    </source>
</evidence>